<dbReference type="InterPro" id="IPR028096">
    <property type="entry name" value="EfeO_Cupredoxin"/>
</dbReference>
<dbReference type="EMBL" id="JAUSQZ010000001">
    <property type="protein sequence ID" value="MDP9830106.1"/>
    <property type="molecule type" value="Genomic_DNA"/>
</dbReference>
<dbReference type="Proteomes" id="UP001235712">
    <property type="component" value="Unassembled WGS sequence"/>
</dbReference>
<name>A0ABT9PBN8_9ACTN</name>
<keyword evidence="1" id="KW-0732">Signal</keyword>
<dbReference type="PANTHER" id="PTHR39192">
    <property type="entry name" value="IRON UPTAKE SYSTEM COMPONENT EFEO"/>
    <property type="match status" value="1"/>
</dbReference>
<dbReference type="InterPro" id="IPR050894">
    <property type="entry name" value="EfeM/EfeO_iron_uptake"/>
</dbReference>
<dbReference type="Pfam" id="PF13473">
    <property type="entry name" value="Cupredoxin_1"/>
    <property type="match status" value="1"/>
</dbReference>
<keyword evidence="4" id="KW-1185">Reference proteome</keyword>
<feature type="signal peptide" evidence="1">
    <location>
        <begin position="1"/>
        <end position="22"/>
    </location>
</feature>
<comment type="caution">
    <text evidence="3">The sequence shown here is derived from an EMBL/GenBank/DDBJ whole genome shotgun (WGS) entry which is preliminary data.</text>
</comment>
<evidence type="ECO:0000259" key="2">
    <source>
        <dbReference type="Pfam" id="PF13473"/>
    </source>
</evidence>
<feature type="domain" description="EfeO-type cupredoxin-like" evidence="2">
    <location>
        <begin position="16"/>
        <end position="119"/>
    </location>
</feature>
<evidence type="ECO:0000256" key="1">
    <source>
        <dbReference type="SAM" id="SignalP"/>
    </source>
</evidence>
<reference evidence="3 4" key="1">
    <citation type="submission" date="2023-07" db="EMBL/GenBank/DDBJ databases">
        <title>Sequencing the genomes of 1000 actinobacteria strains.</title>
        <authorList>
            <person name="Klenk H.-P."/>
        </authorList>
    </citation>
    <scope>NUCLEOTIDE SEQUENCE [LARGE SCALE GENOMIC DNA]</scope>
    <source>
        <strain evidence="3 4">DSM 44388</strain>
    </source>
</reference>
<sequence length="138" mass="13840">MPEALYKTVAAAGVLATLAACSSTSGTTATSGSDGPITVKAGDSNCDVSTTDIAAGRHTFSVTNSAGQVTEVYVYAEGDRIMGEVENIGPALSRELIVDLPAGSYEVACKPGMVGNGNRTALTVSGPAASPQSLDENL</sequence>
<accession>A0ABT9PBN8</accession>
<feature type="chain" id="PRO_5045762696" evidence="1">
    <location>
        <begin position="23"/>
        <end position="138"/>
    </location>
</feature>
<organism evidence="3 4">
    <name type="scientific">Kineosporia succinea</name>
    <dbReference type="NCBI Taxonomy" id="84632"/>
    <lineage>
        <taxon>Bacteria</taxon>
        <taxon>Bacillati</taxon>
        <taxon>Actinomycetota</taxon>
        <taxon>Actinomycetes</taxon>
        <taxon>Kineosporiales</taxon>
        <taxon>Kineosporiaceae</taxon>
        <taxon>Kineosporia</taxon>
    </lineage>
</organism>
<dbReference type="RefSeq" id="WP_307248970.1">
    <property type="nucleotide sequence ID" value="NZ_JAUSQZ010000001.1"/>
</dbReference>
<protein>
    <submittedName>
        <fullName evidence="3">Iron uptake system EfeUOB component EfeO/EfeM</fullName>
    </submittedName>
</protein>
<evidence type="ECO:0000313" key="3">
    <source>
        <dbReference type="EMBL" id="MDP9830106.1"/>
    </source>
</evidence>
<proteinExistence type="predicted"/>
<dbReference type="PANTHER" id="PTHR39192:SF1">
    <property type="entry name" value="IRON UPTAKE SYSTEM COMPONENT EFEO"/>
    <property type="match status" value="1"/>
</dbReference>
<dbReference type="PROSITE" id="PS51257">
    <property type="entry name" value="PROKAR_LIPOPROTEIN"/>
    <property type="match status" value="1"/>
</dbReference>
<gene>
    <name evidence="3" type="ORF">J2S57_005855</name>
</gene>
<evidence type="ECO:0000313" key="4">
    <source>
        <dbReference type="Proteomes" id="UP001235712"/>
    </source>
</evidence>